<name>A0AAV8R3I3_ENSVE</name>
<reference evidence="1 2" key="1">
    <citation type="submission" date="2022-12" db="EMBL/GenBank/DDBJ databases">
        <title>Chromosome-scale assembly of the Ensete ventricosum genome.</title>
        <authorList>
            <person name="Dussert Y."/>
            <person name="Stocks J."/>
            <person name="Wendawek A."/>
            <person name="Woldeyes F."/>
            <person name="Nichols R.A."/>
            <person name="Borrell J.S."/>
        </authorList>
    </citation>
    <scope>NUCLEOTIDE SEQUENCE [LARGE SCALE GENOMIC DNA]</scope>
    <source>
        <strain evidence="2">cv. Maze</strain>
        <tissue evidence="1">Seeds</tissue>
    </source>
</reference>
<accession>A0AAV8R3I3</accession>
<dbReference type="Proteomes" id="UP001222027">
    <property type="component" value="Unassembled WGS sequence"/>
</dbReference>
<gene>
    <name evidence="1" type="ORF">OPV22_013292</name>
</gene>
<dbReference type="AlphaFoldDB" id="A0AAV8R3I3"/>
<protein>
    <submittedName>
        <fullName evidence="1">Uncharacterized protein</fullName>
    </submittedName>
</protein>
<evidence type="ECO:0000313" key="1">
    <source>
        <dbReference type="EMBL" id="KAJ8491571.1"/>
    </source>
</evidence>
<keyword evidence="2" id="KW-1185">Reference proteome</keyword>
<proteinExistence type="predicted"/>
<sequence>MPTLTLTPSCLGPHVATPTSGGLLAVSPVRFHPPSFLASILACEFLRNFASGGDVSCSARFWWPYSFFSTAIQIDSCR</sequence>
<evidence type="ECO:0000313" key="2">
    <source>
        <dbReference type="Proteomes" id="UP001222027"/>
    </source>
</evidence>
<organism evidence="1 2">
    <name type="scientific">Ensete ventricosum</name>
    <name type="common">Abyssinian banana</name>
    <name type="synonym">Musa ensete</name>
    <dbReference type="NCBI Taxonomy" id="4639"/>
    <lineage>
        <taxon>Eukaryota</taxon>
        <taxon>Viridiplantae</taxon>
        <taxon>Streptophyta</taxon>
        <taxon>Embryophyta</taxon>
        <taxon>Tracheophyta</taxon>
        <taxon>Spermatophyta</taxon>
        <taxon>Magnoliopsida</taxon>
        <taxon>Liliopsida</taxon>
        <taxon>Zingiberales</taxon>
        <taxon>Musaceae</taxon>
        <taxon>Ensete</taxon>
    </lineage>
</organism>
<dbReference type="EMBL" id="JAQQAF010000004">
    <property type="protein sequence ID" value="KAJ8491571.1"/>
    <property type="molecule type" value="Genomic_DNA"/>
</dbReference>
<comment type="caution">
    <text evidence="1">The sequence shown here is derived from an EMBL/GenBank/DDBJ whole genome shotgun (WGS) entry which is preliminary data.</text>
</comment>